<dbReference type="EMBL" id="GBRH01184605">
    <property type="protein sequence ID" value="JAE13291.1"/>
    <property type="molecule type" value="Transcribed_RNA"/>
</dbReference>
<name>A0A0A9FSJ9_ARUDO</name>
<organism evidence="1">
    <name type="scientific">Arundo donax</name>
    <name type="common">Giant reed</name>
    <name type="synonym">Donax arundinaceus</name>
    <dbReference type="NCBI Taxonomy" id="35708"/>
    <lineage>
        <taxon>Eukaryota</taxon>
        <taxon>Viridiplantae</taxon>
        <taxon>Streptophyta</taxon>
        <taxon>Embryophyta</taxon>
        <taxon>Tracheophyta</taxon>
        <taxon>Spermatophyta</taxon>
        <taxon>Magnoliopsida</taxon>
        <taxon>Liliopsida</taxon>
        <taxon>Poales</taxon>
        <taxon>Poaceae</taxon>
        <taxon>PACMAD clade</taxon>
        <taxon>Arundinoideae</taxon>
        <taxon>Arundineae</taxon>
        <taxon>Arundo</taxon>
    </lineage>
</organism>
<accession>A0A0A9FSJ9</accession>
<reference evidence="1" key="2">
    <citation type="journal article" date="2015" name="Data Brief">
        <title>Shoot transcriptome of the giant reed, Arundo donax.</title>
        <authorList>
            <person name="Barrero R.A."/>
            <person name="Guerrero F.D."/>
            <person name="Moolhuijzen P."/>
            <person name="Goolsby J.A."/>
            <person name="Tidwell J."/>
            <person name="Bellgard S.E."/>
            <person name="Bellgard M.I."/>
        </authorList>
    </citation>
    <scope>NUCLEOTIDE SEQUENCE</scope>
    <source>
        <tissue evidence="1">Shoot tissue taken approximately 20 cm above the soil surface</tissue>
    </source>
</reference>
<proteinExistence type="predicted"/>
<reference evidence="1" key="1">
    <citation type="submission" date="2014-09" db="EMBL/GenBank/DDBJ databases">
        <authorList>
            <person name="Magalhaes I.L.F."/>
            <person name="Oliveira U."/>
            <person name="Santos F.R."/>
            <person name="Vidigal T.H.D.A."/>
            <person name="Brescovit A.D."/>
            <person name="Santos A.J."/>
        </authorList>
    </citation>
    <scope>NUCLEOTIDE SEQUENCE</scope>
    <source>
        <tissue evidence="1">Shoot tissue taken approximately 20 cm above the soil surface</tissue>
    </source>
</reference>
<sequence length="92" mass="10277">MSYNYYDISYTVMHEAQLRHACTSDLAIKLHHACNFVFAQNISSCITIPCFSAPMLPSENRGTSSFGELVARMRAQLMPWKKGCCLISLAPS</sequence>
<protein>
    <submittedName>
        <fullName evidence="1">Phot1</fullName>
    </submittedName>
</protein>
<evidence type="ECO:0000313" key="1">
    <source>
        <dbReference type="EMBL" id="JAE13291.1"/>
    </source>
</evidence>
<dbReference type="AlphaFoldDB" id="A0A0A9FSJ9"/>